<comment type="catalytic activity">
    <reaction evidence="12">
        <text>1D-myo-inositol hexakisphosphate + H2O = 1D-myo-inositol 1,2,4,5,6-pentakisphosphate + phosphate</text>
        <dbReference type="Rhea" id="RHEA:16989"/>
        <dbReference type="ChEBI" id="CHEBI:15377"/>
        <dbReference type="ChEBI" id="CHEBI:43474"/>
        <dbReference type="ChEBI" id="CHEBI:57798"/>
        <dbReference type="ChEBI" id="CHEBI:58130"/>
        <dbReference type="EC" id="3.1.3.62"/>
    </reaction>
    <physiologicalReaction direction="left-to-right" evidence="12">
        <dbReference type="Rhea" id="RHEA:16990"/>
    </physiologicalReaction>
</comment>
<dbReference type="CDD" id="cd07061">
    <property type="entry name" value="HP_HAP_like"/>
    <property type="match status" value="1"/>
</dbReference>
<evidence type="ECO:0000256" key="4">
    <source>
        <dbReference type="ARBA" id="ARBA00013040"/>
    </source>
</evidence>
<dbReference type="Proteomes" id="UP000268162">
    <property type="component" value="Unassembled WGS sequence"/>
</dbReference>
<evidence type="ECO:0000256" key="7">
    <source>
        <dbReference type="ARBA" id="ARBA00022801"/>
    </source>
</evidence>
<feature type="transmembrane region" description="Helical" evidence="14">
    <location>
        <begin position="12"/>
        <end position="31"/>
    </location>
</feature>
<proteinExistence type="inferred from homology"/>
<dbReference type="SUPFAM" id="SSF53254">
    <property type="entry name" value="Phosphoglycerate mutase-like"/>
    <property type="match status" value="1"/>
</dbReference>
<organism evidence="15 16">
    <name type="scientific">Dimargaris cristalligena</name>
    <dbReference type="NCBI Taxonomy" id="215637"/>
    <lineage>
        <taxon>Eukaryota</taxon>
        <taxon>Fungi</taxon>
        <taxon>Fungi incertae sedis</taxon>
        <taxon>Zoopagomycota</taxon>
        <taxon>Kickxellomycotina</taxon>
        <taxon>Dimargaritomycetes</taxon>
        <taxon>Dimargaritales</taxon>
        <taxon>Dimargaritaceae</taxon>
        <taxon>Dimargaris</taxon>
    </lineage>
</organism>
<evidence type="ECO:0000256" key="2">
    <source>
        <dbReference type="ARBA" id="ARBA00008422"/>
    </source>
</evidence>
<evidence type="ECO:0000256" key="9">
    <source>
        <dbReference type="ARBA" id="ARBA00031642"/>
    </source>
</evidence>
<keyword evidence="6" id="KW-0732">Signal</keyword>
<evidence type="ECO:0000313" key="15">
    <source>
        <dbReference type="EMBL" id="RKP34686.1"/>
    </source>
</evidence>
<evidence type="ECO:0000256" key="5">
    <source>
        <dbReference type="ARBA" id="ARBA00018097"/>
    </source>
</evidence>
<dbReference type="EC" id="3.1.3.62" evidence="4"/>
<keyword evidence="14" id="KW-1133">Transmembrane helix</keyword>
<dbReference type="Gene3D" id="3.40.50.1240">
    <property type="entry name" value="Phosphoglycerate mutase-like"/>
    <property type="match status" value="1"/>
</dbReference>
<evidence type="ECO:0000256" key="14">
    <source>
        <dbReference type="SAM" id="Phobius"/>
    </source>
</evidence>
<evidence type="ECO:0000256" key="8">
    <source>
        <dbReference type="ARBA" id="ARBA00023136"/>
    </source>
</evidence>
<dbReference type="OrthoDB" id="6509975at2759"/>
<evidence type="ECO:0000256" key="12">
    <source>
        <dbReference type="ARBA" id="ARBA00043691"/>
    </source>
</evidence>
<protein>
    <recommendedName>
        <fullName evidence="5">Multiple inositol polyphosphate phosphatase 1</fullName>
        <ecNumber evidence="4">3.1.3.62</ecNumber>
        <ecNumber evidence="3">3.1.3.80</ecNumber>
    </recommendedName>
    <alternativeName>
        <fullName evidence="9">2,3-bisphosphoglycerate 3-phosphatase</fullName>
    </alternativeName>
</protein>
<dbReference type="PANTHER" id="PTHR20963">
    <property type="entry name" value="MULTIPLE INOSITOL POLYPHOSPHATE PHOSPHATASE-RELATED"/>
    <property type="match status" value="1"/>
</dbReference>
<keyword evidence="8 14" id="KW-0472">Membrane</keyword>
<dbReference type="STRING" id="215637.A0A4P9ZMQ5"/>
<dbReference type="PANTHER" id="PTHR20963:SF8">
    <property type="entry name" value="MULTIPLE INOSITOL POLYPHOSPHATE PHOSPHATASE 1"/>
    <property type="match status" value="1"/>
</dbReference>
<dbReference type="EMBL" id="ML003109">
    <property type="protein sequence ID" value="RKP34686.1"/>
    <property type="molecule type" value="Genomic_DNA"/>
</dbReference>
<evidence type="ECO:0000256" key="1">
    <source>
        <dbReference type="ARBA" id="ARBA00004370"/>
    </source>
</evidence>
<evidence type="ECO:0000256" key="13">
    <source>
        <dbReference type="ARBA" id="ARBA00043832"/>
    </source>
</evidence>
<dbReference type="GO" id="GO:0052745">
    <property type="term" value="F:inositol phosphate phosphatase activity"/>
    <property type="evidence" value="ECO:0007669"/>
    <property type="project" value="TreeGrafter"/>
</dbReference>
<evidence type="ECO:0000313" key="16">
    <source>
        <dbReference type="Proteomes" id="UP000268162"/>
    </source>
</evidence>
<reference evidence="16" key="1">
    <citation type="journal article" date="2018" name="Nat. Microbiol.">
        <title>Leveraging single-cell genomics to expand the fungal tree of life.</title>
        <authorList>
            <person name="Ahrendt S.R."/>
            <person name="Quandt C.A."/>
            <person name="Ciobanu D."/>
            <person name="Clum A."/>
            <person name="Salamov A."/>
            <person name="Andreopoulos B."/>
            <person name="Cheng J.F."/>
            <person name="Woyke T."/>
            <person name="Pelin A."/>
            <person name="Henrissat B."/>
            <person name="Reynolds N.K."/>
            <person name="Benny G.L."/>
            <person name="Smith M.E."/>
            <person name="James T.Y."/>
            <person name="Grigoriev I.V."/>
        </authorList>
    </citation>
    <scope>NUCLEOTIDE SEQUENCE [LARGE SCALE GENOMIC DNA]</scope>
    <source>
        <strain evidence="16">RSA 468</strain>
    </source>
</reference>
<name>A0A4P9ZMQ5_9FUNG</name>
<dbReference type="GO" id="GO:0003993">
    <property type="term" value="F:acid phosphatase activity"/>
    <property type="evidence" value="ECO:0007669"/>
    <property type="project" value="TreeGrafter"/>
</dbReference>
<keyword evidence="16" id="KW-1185">Reference proteome</keyword>
<keyword evidence="14" id="KW-0812">Transmembrane</keyword>
<dbReference type="InterPro" id="IPR033379">
    <property type="entry name" value="Acid_Pase_AS"/>
</dbReference>
<dbReference type="GO" id="GO:0034417">
    <property type="term" value="F:bisphosphoglycerate 3-phosphatase activity"/>
    <property type="evidence" value="ECO:0007669"/>
    <property type="project" value="UniProtKB-EC"/>
</dbReference>
<dbReference type="PROSITE" id="PS00616">
    <property type="entry name" value="HIS_ACID_PHOSPHAT_1"/>
    <property type="match status" value="1"/>
</dbReference>
<dbReference type="AlphaFoldDB" id="A0A4P9ZMQ5"/>
<dbReference type="EC" id="3.1.3.80" evidence="3"/>
<sequence>MAIDSEFRRSLILGGLAFGSLSLFYFTTLVLNQGGAPVISPERPINPTEPRRLPFGTKSPYAHARAQQALTANPVGEHCQLRQIQMLFRHGTRNPNQHGAESGDELLAKLQAHWKTQPEPQGPQGDWAWLNTYQPSYPTGVSALTTQGRRDLDLLARRVFHRYANLWPQMYASTEDTPWVWRATSSDYNRTVESATIFQHRLFDLIRGATKVDPLFRDDYVFDMLRHKSDSLLDMDGKCPRYDTALASGPIASYLAEQRQLLEEHSMVDMKKRLGDILAYPDITADEVHRIYRMCSYENASPRPGHTLCSLFEGHEADLDILDYWSDLEDVLAYGYGSVGPNGVAPYAGCALFTQLMDDMRLCQDHEADHTMGRRHPHNEEGSPTPNSLDQVCPRVRFWFGHSAGIMLLNRILRLNQGDPDLTGDKPLSFIQSRLFKSSEMAPFASNFAFELYECEGTDQSPAVSHDHVHRDRVRRHGESSGSGDYYFRVLHNEEIVVPQIEGCDSNSGLCHYARFINAIGDIYQCDAKKHCKD</sequence>
<gene>
    <name evidence="15" type="ORF">BJ085DRAFT_39160</name>
</gene>
<dbReference type="InterPro" id="IPR029033">
    <property type="entry name" value="His_PPase_superfam"/>
</dbReference>
<evidence type="ECO:0000256" key="11">
    <source>
        <dbReference type="ARBA" id="ARBA00043671"/>
    </source>
</evidence>
<comment type="similarity">
    <text evidence="2">Belongs to the histidine acid phosphatase family. MINPP1 subfamily.</text>
</comment>
<evidence type="ECO:0000256" key="10">
    <source>
        <dbReference type="ARBA" id="ARBA00043668"/>
    </source>
</evidence>
<dbReference type="InterPro" id="IPR000560">
    <property type="entry name" value="His_Pase_clade-2"/>
</dbReference>
<dbReference type="Pfam" id="PF00328">
    <property type="entry name" value="His_Phos_2"/>
    <property type="match status" value="1"/>
</dbReference>
<evidence type="ECO:0000256" key="3">
    <source>
        <dbReference type="ARBA" id="ARBA00012976"/>
    </source>
</evidence>
<dbReference type="GO" id="GO:0016020">
    <property type="term" value="C:membrane"/>
    <property type="evidence" value="ECO:0007669"/>
    <property type="project" value="UniProtKB-SubCell"/>
</dbReference>
<comment type="subcellular location">
    <subcellularLocation>
        <location evidence="1">Membrane</location>
    </subcellularLocation>
</comment>
<keyword evidence="7" id="KW-0378">Hydrolase</keyword>
<evidence type="ECO:0000256" key="6">
    <source>
        <dbReference type="ARBA" id="ARBA00022729"/>
    </source>
</evidence>
<comment type="catalytic activity">
    <reaction evidence="11">
        <text>1D-myo-inositol 1,2,4,5,6-pentakisphosphate + H2O = 1D-myo-inositol 1,2,5,6-tetrakisphosphate + phosphate</text>
        <dbReference type="Rhea" id="RHEA:77115"/>
        <dbReference type="ChEBI" id="CHEBI:15377"/>
        <dbReference type="ChEBI" id="CHEBI:43474"/>
        <dbReference type="ChEBI" id="CHEBI:57798"/>
        <dbReference type="ChEBI" id="CHEBI:195535"/>
        <dbReference type="EC" id="3.1.3.62"/>
    </reaction>
    <physiologicalReaction direction="left-to-right" evidence="11">
        <dbReference type="Rhea" id="RHEA:77116"/>
    </physiologicalReaction>
</comment>
<accession>A0A4P9ZMQ5</accession>
<comment type="catalytic activity">
    <reaction evidence="13">
        <text>(2R)-2,3-bisphosphoglycerate + H2O = (2R)-2-phosphoglycerate + phosphate</text>
        <dbReference type="Rhea" id="RHEA:27381"/>
        <dbReference type="ChEBI" id="CHEBI:15377"/>
        <dbReference type="ChEBI" id="CHEBI:43474"/>
        <dbReference type="ChEBI" id="CHEBI:58248"/>
        <dbReference type="ChEBI" id="CHEBI:58289"/>
        <dbReference type="EC" id="3.1.3.80"/>
    </reaction>
    <physiologicalReaction direction="left-to-right" evidence="13">
        <dbReference type="Rhea" id="RHEA:27382"/>
    </physiologicalReaction>
</comment>
<comment type="catalytic activity">
    <reaction evidence="10">
        <text>1D-myo-inositol 1,2,5,6-tetrakisphosphate + H2O = 1D-myo-inositol 1,2,6-trisphosphate + phosphate</text>
        <dbReference type="Rhea" id="RHEA:77119"/>
        <dbReference type="ChEBI" id="CHEBI:15377"/>
        <dbReference type="ChEBI" id="CHEBI:43474"/>
        <dbReference type="ChEBI" id="CHEBI:195535"/>
        <dbReference type="ChEBI" id="CHEBI:195537"/>
        <dbReference type="EC" id="3.1.3.62"/>
    </reaction>
    <physiologicalReaction direction="left-to-right" evidence="10">
        <dbReference type="Rhea" id="RHEA:77120"/>
    </physiologicalReaction>
</comment>